<dbReference type="SUPFAM" id="SSF48008">
    <property type="entry name" value="GntR ligand-binding domain-like"/>
    <property type="match status" value="1"/>
</dbReference>
<dbReference type="InterPro" id="IPR000524">
    <property type="entry name" value="Tscrpt_reg_HTH_GntR"/>
</dbReference>
<dbReference type="SMART" id="SM00895">
    <property type="entry name" value="FCD"/>
    <property type="match status" value="1"/>
</dbReference>
<keyword evidence="1" id="KW-0805">Transcription regulation</keyword>
<name>A0A2W5MYP1_RHOSU</name>
<dbReference type="SMART" id="SM00345">
    <property type="entry name" value="HTH_GNTR"/>
    <property type="match status" value="1"/>
</dbReference>
<dbReference type="SUPFAM" id="SSF46785">
    <property type="entry name" value="Winged helix' DNA-binding domain"/>
    <property type="match status" value="1"/>
</dbReference>
<sequence>MYIFSKFIMIAETCRGRGRTLAWPLKAGAVPGHEGMQQDVQAEADSGKTRTAEILGVLRDDILAARLVPGEKLRFDELRETYEIGISPLREALMHLASEGLVTTEQRKGYRVAPVSGADLREIAFLRGEFDSLAIRLSIANGDELWEGRILAAFHAMRRRGKIGPDGTVDREWERYHIGFHAELVSECRLPKLLSFRAILDLQAQRYRRIAAFHYLKAPRDDVAEHLALRDAVLARDADLAARLIREHYSRTVEIILAGQAED</sequence>
<gene>
    <name evidence="5" type="ORF">DI556_20515</name>
</gene>
<dbReference type="GO" id="GO:0003700">
    <property type="term" value="F:DNA-binding transcription factor activity"/>
    <property type="evidence" value="ECO:0007669"/>
    <property type="project" value="InterPro"/>
</dbReference>
<dbReference type="Gene3D" id="1.20.120.530">
    <property type="entry name" value="GntR ligand-binding domain-like"/>
    <property type="match status" value="1"/>
</dbReference>
<dbReference type="InterPro" id="IPR008920">
    <property type="entry name" value="TF_FadR/GntR_C"/>
</dbReference>
<accession>A0A2W5MYP1</accession>
<evidence type="ECO:0000256" key="1">
    <source>
        <dbReference type="ARBA" id="ARBA00023015"/>
    </source>
</evidence>
<evidence type="ECO:0000259" key="4">
    <source>
        <dbReference type="PROSITE" id="PS50949"/>
    </source>
</evidence>
<keyword evidence="2" id="KW-0238">DNA-binding</keyword>
<feature type="domain" description="HTH gntR-type" evidence="4">
    <location>
        <begin position="48"/>
        <end position="115"/>
    </location>
</feature>
<reference evidence="5 6" key="1">
    <citation type="submission" date="2017-08" db="EMBL/GenBank/DDBJ databases">
        <title>Infants hospitalized years apart are colonized by the same room-sourced microbial strains.</title>
        <authorList>
            <person name="Brooks B."/>
            <person name="Olm M.R."/>
            <person name="Firek B.A."/>
            <person name="Baker R."/>
            <person name="Thomas B.C."/>
            <person name="Morowitz M.J."/>
            <person name="Banfield J.F."/>
        </authorList>
    </citation>
    <scope>NUCLEOTIDE SEQUENCE [LARGE SCALE GENOMIC DNA]</scope>
    <source>
        <strain evidence="5">S2_005_002_R2_34</strain>
    </source>
</reference>
<dbReference type="InterPro" id="IPR036390">
    <property type="entry name" value="WH_DNA-bd_sf"/>
</dbReference>
<dbReference type="AlphaFoldDB" id="A0A2W5MYP1"/>
<evidence type="ECO:0000313" key="5">
    <source>
        <dbReference type="EMBL" id="PZQ46372.1"/>
    </source>
</evidence>
<keyword evidence="3" id="KW-0804">Transcription</keyword>
<dbReference type="PANTHER" id="PTHR43537">
    <property type="entry name" value="TRANSCRIPTIONAL REGULATOR, GNTR FAMILY"/>
    <property type="match status" value="1"/>
</dbReference>
<comment type="caution">
    <text evidence="5">The sequence shown here is derived from an EMBL/GenBank/DDBJ whole genome shotgun (WGS) entry which is preliminary data.</text>
</comment>
<dbReference type="Proteomes" id="UP000249185">
    <property type="component" value="Unassembled WGS sequence"/>
</dbReference>
<organism evidence="5 6">
    <name type="scientific">Rhodovulum sulfidophilum</name>
    <name type="common">Rhodobacter sulfidophilus</name>
    <dbReference type="NCBI Taxonomy" id="35806"/>
    <lineage>
        <taxon>Bacteria</taxon>
        <taxon>Pseudomonadati</taxon>
        <taxon>Pseudomonadota</taxon>
        <taxon>Alphaproteobacteria</taxon>
        <taxon>Rhodobacterales</taxon>
        <taxon>Paracoccaceae</taxon>
        <taxon>Rhodovulum</taxon>
    </lineage>
</organism>
<dbReference type="Pfam" id="PF07729">
    <property type="entry name" value="FCD"/>
    <property type="match status" value="1"/>
</dbReference>
<dbReference type="Gene3D" id="1.10.10.10">
    <property type="entry name" value="Winged helix-like DNA-binding domain superfamily/Winged helix DNA-binding domain"/>
    <property type="match status" value="1"/>
</dbReference>
<proteinExistence type="predicted"/>
<evidence type="ECO:0000256" key="3">
    <source>
        <dbReference type="ARBA" id="ARBA00023163"/>
    </source>
</evidence>
<evidence type="ECO:0000256" key="2">
    <source>
        <dbReference type="ARBA" id="ARBA00023125"/>
    </source>
</evidence>
<dbReference type="InterPro" id="IPR011711">
    <property type="entry name" value="GntR_C"/>
</dbReference>
<protein>
    <submittedName>
        <fullName evidence="5">GntR family transcriptional regulator</fullName>
    </submittedName>
</protein>
<evidence type="ECO:0000313" key="6">
    <source>
        <dbReference type="Proteomes" id="UP000249185"/>
    </source>
</evidence>
<dbReference type="EMBL" id="QFPW01000026">
    <property type="protein sequence ID" value="PZQ46372.1"/>
    <property type="molecule type" value="Genomic_DNA"/>
</dbReference>
<dbReference type="Pfam" id="PF00392">
    <property type="entry name" value="GntR"/>
    <property type="match status" value="1"/>
</dbReference>
<dbReference type="InterPro" id="IPR036388">
    <property type="entry name" value="WH-like_DNA-bd_sf"/>
</dbReference>
<dbReference type="PANTHER" id="PTHR43537:SF20">
    <property type="entry name" value="HTH-TYPE TRANSCRIPTIONAL REPRESSOR GLAR"/>
    <property type="match status" value="1"/>
</dbReference>
<dbReference type="PROSITE" id="PS50949">
    <property type="entry name" value="HTH_GNTR"/>
    <property type="match status" value="1"/>
</dbReference>
<dbReference type="GO" id="GO:0003677">
    <property type="term" value="F:DNA binding"/>
    <property type="evidence" value="ECO:0007669"/>
    <property type="project" value="UniProtKB-KW"/>
</dbReference>